<dbReference type="InterPro" id="IPR029058">
    <property type="entry name" value="AB_hydrolase_fold"/>
</dbReference>
<dbReference type="EMBL" id="JABCKI010007344">
    <property type="protein sequence ID" value="KAG5633637.1"/>
    <property type="molecule type" value="Genomic_DNA"/>
</dbReference>
<dbReference type="Pfam" id="PF00561">
    <property type="entry name" value="Abhydrolase_1"/>
    <property type="match status" value="1"/>
</dbReference>
<protein>
    <recommendedName>
        <fullName evidence="3">AB hydrolase-1 domain-containing protein</fullName>
    </recommendedName>
</protein>
<gene>
    <name evidence="4" type="ORF">H0H81_006354</name>
</gene>
<name>A0A9P7FR31_9AGAR</name>
<evidence type="ECO:0000259" key="3">
    <source>
        <dbReference type="Pfam" id="PF00561"/>
    </source>
</evidence>
<dbReference type="PANTHER" id="PTHR43248">
    <property type="entry name" value="2-SUCCINYL-6-HYDROXY-2,4-CYCLOHEXADIENE-1-CARBOXYLATE SYNTHASE"/>
    <property type="match status" value="1"/>
</dbReference>
<evidence type="ECO:0000313" key="4">
    <source>
        <dbReference type="EMBL" id="KAG5633637.1"/>
    </source>
</evidence>
<evidence type="ECO:0000256" key="2">
    <source>
        <dbReference type="ARBA" id="ARBA00022801"/>
    </source>
</evidence>
<evidence type="ECO:0000256" key="1">
    <source>
        <dbReference type="ARBA" id="ARBA00010088"/>
    </source>
</evidence>
<feature type="domain" description="AB hydrolase-1" evidence="3">
    <location>
        <begin position="63"/>
        <end position="117"/>
    </location>
</feature>
<comment type="similarity">
    <text evidence="1">Belongs to the peptidase S33 family.</text>
</comment>
<dbReference type="AlphaFoldDB" id="A0A9P7FR31"/>
<proteinExistence type="inferred from homology"/>
<evidence type="ECO:0000313" key="5">
    <source>
        <dbReference type="Proteomes" id="UP000717328"/>
    </source>
</evidence>
<dbReference type="Gene3D" id="3.40.50.1820">
    <property type="entry name" value="alpha/beta hydrolase"/>
    <property type="match status" value="1"/>
</dbReference>
<dbReference type="InterPro" id="IPR051601">
    <property type="entry name" value="Serine_prot/Carboxylest_S33"/>
</dbReference>
<feature type="non-terminal residue" evidence="4">
    <location>
        <position position="297"/>
    </location>
</feature>
<dbReference type="InterPro" id="IPR000073">
    <property type="entry name" value="AB_hydrolase_1"/>
</dbReference>
<comment type="caution">
    <text evidence="4">The sequence shown here is derived from an EMBL/GenBank/DDBJ whole genome shotgun (WGS) entry which is preliminary data.</text>
</comment>
<dbReference type="OrthoDB" id="425534at2759"/>
<reference evidence="4" key="2">
    <citation type="submission" date="2021-10" db="EMBL/GenBank/DDBJ databases">
        <title>Phylogenomics reveals ancestral predisposition of the termite-cultivated fungus Termitomyces towards a domesticated lifestyle.</title>
        <authorList>
            <person name="Auxier B."/>
            <person name="Grum-Grzhimaylo A."/>
            <person name="Cardenas M.E."/>
            <person name="Lodge J.D."/>
            <person name="Laessoe T."/>
            <person name="Pedersen O."/>
            <person name="Smith M.E."/>
            <person name="Kuyper T.W."/>
            <person name="Franco-Molano E.A."/>
            <person name="Baroni T.J."/>
            <person name="Aanen D.K."/>
        </authorList>
    </citation>
    <scope>NUCLEOTIDE SEQUENCE</scope>
    <source>
        <strain evidence="4">D49</strain>
    </source>
</reference>
<reference evidence="4" key="1">
    <citation type="submission" date="2021-02" db="EMBL/GenBank/DDBJ databases">
        <authorList>
            <person name="Nieuwenhuis M."/>
            <person name="Van De Peppel L.J.J."/>
        </authorList>
    </citation>
    <scope>NUCLEOTIDE SEQUENCE</scope>
    <source>
        <strain evidence="4">D49</strain>
    </source>
</reference>
<dbReference type="SUPFAM" id="SSF53474">
    <property type="entry name" value="alpha/beta-Hydrolases"/>
    <property type="match status" value="1"/>
</dbReference>
<keyword evidence="5" id="KW-1185">Reference proteome</keyword>
<dbReference type="Proteomes" id="UP000717328">
    <property type="component" value="Unassembled WGS sequence"/>
</dbReference>
<keyword evidence="2" id="KW-0378">Hydrolase</keyword>
<dbReference type="GO" id="GO:0016787">
    <property type="term" value="F:hydrolase activity"/>
    <property type="evidence" value="ECO:0007669"/>
    <property type="project" value="UniProtKB-KW"/>
</dbReference>
<dbReference type="PANTHER" id="PTHR43248:SF25">
    <property type="entry name" value="AB HYDROLASE-1 DOMAIN-CONTAINING PROTEIN-RELATED"/>
    <property type="match status" value="1"/>
</dbReference>
<sequence>IARSTPRADFFGTPADRALWEGPIGPLTALNATSDGLARAWARAKIAGQLAEERQSDVLPYINTAQTAADMLSIIKAHGNEKLLYWGFSYGSILGSTYASMFPNNIERLVIDGVPDIESYQTLHSNSLRDTAKTMDAFYTTCHAAGSMGCAFYAPTPELIAANLSALYASVRARPVPVRTAISYGLVDYSRLRATVFTSLYMPWATWSTLATALADLARGNGTGLYAMLETPPFECDCGKEDLTSVIEGVITVSCNDGDAVPQDFEQLEKYFKETTTKSEWAELWDGLKMSCVWVFL</sequence>
<accession>A0A9P7FR31</accession>
<organism evidence="4 5">
    <name type="scientific">Sphagnurus paluster</name>
    <dbReference type="NCBI Taxonomy" id="117069"/>
    <lineage>
        <taxon>Eukaryota</taxon>
        <taxon>Fungi</taxon>
        <taxon>Dikarya</taxon>
        <taxon>Basidiomycota</taxon>
        <taxon>Agaricomycotina</taxon>
        <taxon>Agaricomycetes</taxon>
        <taxon>Agaricomycetidae</taxon>
        <taxon>Agaricales</taxon>
        <taxon>Tricholomatineae</taxon>
        <taxon>Lyophyllaceae</taxon>
        <taxon>Sphagnurus</taxon>
    </lineage>
</organism>